<reference evidence="3 4" key="1">
    <citation type="submission" date="2017-12" db="EMBL/GenBank/DDBJ databases">
        <title>Sequencing, de novo assembly and annotation of complete genome of a new Thraustochytrid species, strain FCC1311.</title>
        <authorList>
            <person name="Sedici K."/>
            <person name="Godart F."/>
            <person name="Aiese Cigliano R."/>
            <person name="Sanseverino W."/>
            <person name="Barakat M."/>
            <person name="Ortet P."/>
            <person name="Marechal E."/>
            <person name="Cagnac O."/>
            <person name="Amato A."/>
        </authorList>
    </citation>
    <scope>NUCLEOTIDE SEQUENCE [LARGE SCALE GENOMIC DNA]</scope>
</reference>
<evidence type="ECO:0000313" key="3">
    <source>
        <dbReference type="EMBL" id="GBG27553.1"/>
    </source>
</evidence>
<accession>A0A2R5GFY1</accession>
<feature type="coiled-coil region" evidence="1">
    <location>
        <begin position="1426"/>
        <end position="1509"/>
    </location>
</feature>
<keyword evidence="4" id="KW-1185">Reference proteome</keyword>
<dbReference type="Proteomes" id="UP000241890">
    <property type="component" value="Unassembled WGS sequence"/>
</dbReference>
<feature type="compositionally biased region" description="Polar residues" evidence="2">
    <location>
        <begin position="1520"/>
        <end position="1534"/>
    </location>
</feature>
<evidence type="ECO:0000256" key="2">
    <source>
        <dbReference type="SAM" id="MobiDB-lite"/>
    </source>
</evidence>
<feature type="coiled-coil region" evidence="1">
    <location>
        <begin position="70"/>
        <end position="97"/>
    </location>
</feature>
<dbReference type="OrthoDB" id="191578at2759"/>
<dbReference type="SUPFAM" id="SSF55781">
    <property type="entry name" value="GAF domain-like"/>
    <property type="match status" value="1"/>
</dbReference>
<keyword evidence="1" id="KW-0175">Coiled coil</keyword>
<gene>
    <name evidence="3" type="ORF">FCC1311_037762</name>
</gene>
<sequence>MASLEGIGSNWQSARTVTSLHRAYMRVVSEQHSLKAALHASERRCADLLRVSQDADAQNAENERMQALAKEDQSRALDAAQKRIAELEDELRAARSSKADLVRWKQEHLAVEQESLDALRGALDETSAEKADMAVSLEKAAAHRSEMEQSLTELRALTQSHLERIDRIRGSAPTLLQGSLRRWCRTRMRAAWNSWSEHVAQAQRRDQVERLAELALRRLRRRSLAKSVLTWRAAAQEARRCNNVRESILFRMHHRALATSVVTHGAEMSRKHESMLALADKCVAQWQGDFLRLVLVQWRENAAAARSFRRRHFFTLWREKAVTQTRERRVMERAVSRILNRRMASAFTSWNNNVQSRLAYKAKVGRFLGRMRNAQLSRLFVHWASFTQSSIEKKKRARAIMNLLRHDELAARFHAWASEVASRREARINDTNTQRREANLLAKYSARWRNRAVARVFSTWAEIASNRKFLRRFMQRMLRAVLQKELFSAFSRWRSILHEDITMRLSRLESALAASQRELAVFREQAGAELVNLAARTSREREMHIAHVIGLMRNRQLARVFSRFKTNVQVLVHQRKVLGGFVEKWRNRRAFQALLAWRSLVSRRRFLRKILESALKSKAQVLMSSGFRVWHRYASAGHLIHELQEQVSELTAERDALSTRYEADVHRFQAQRNDVCRRLAEKLSTASDAKILQKSFAAIRANAERARHDRIILQRFSQRWRNQTASRAFTAWAARAQENKRNRNIVQRFVAQMQRGNLAAAFRAWRAAAQERRANRAKVLMFFRRQEQQTFWRCFEMWKRHARESALVKERAQRVLLALTRDNLQNRFDQWALYVQDVKEAKEELYKSEQVVERVVGRMRKNAASRAFRTWYEYTSERRLRRERVVHFVQRWRMQSVARAFDAWLENARDRQRLRALTRKCLVRLDSKMLFAAFRKWASFAQRALAETMQAYADEVTSLRAQLGQAEWDREAIEASLGDQVRVLVAHRDRIREKHADSVVWSWRNQLLLKVVQQWRTVAAETRRKRRLLAQFVTRSVNALKSRAFSGWAFRAQERKRRRQLVFRSVQKARERTLARSFASLSAAVSARKMREQAVERMVRTARRLLQHRVARAWRKWLLLCGNVAADALETYSASMSSMRDRCVHASIITWQKMAMAKAFTAWRTNADGRKAQRRRVASFLALLAAMNKWKQVTLTRYAEAYHLQERHGVMAAMQSGLVQIVCNAVIFPSLQAIGTDSLGEESQAHTTAILRNEPSLVDPSQRLVDGSFSACGVVWGAVMQAMGSASHHLFTSDSLQVFEVANDVLIQHDPQGTPARSFPAGSSLSAYTIRLGQTVAVADASLDARFNPEIDAPYLRMRAGLFSVKEQVIGIIQASRTSRSCLGAEGCIPDEHYLDACIGVLSVAADSISVLLQWARAFAHRQDQIECLRDEADGLKHDLLAARRAKSDLKNHLDQMANESTFSTSHLAKRLRAAQRKIDQLQTRSASVARIESDVKRLLNEYDSVVERSATAPADPRDFTTSLPAASRETSSSRGHRTATATGRTDIELEQLEADQRALLESFPSLMH</sequence>
<feature type="coiled-coil region" evidence="1">
    <location>
        <begin position="633"/>
        <end position="660"/>
    </location>
</feature>
<dbReference type="Gene3D" id="3.30.450.40">
    <property type="match status" value="1"/>
</dbReference>
<comment type="caution">
    <text evidence="3">The sequence shown here is derived from an EMBL/GenBank/DDBJ whole genome shotgun (WGS) entry which is preliminary data.</text>
</comment>
<name>A0A2R5GFY1_9STRA</name>
<organism evidence="3 4">
    <name type="scientific">Hondaea fermentalgiana</name>
    <dbReference type="NCBI Taxonomy" id="2315210"/>
    <lineage>
        <taxon>Eukaryota</taxon>
        <taxon>Sar</taxon>
        <taxon>Stramenopiles</taxon>
        <taxon>Bigyra</taxon>
        <taxon>Labyrinthulomycetes</taxon>
        <taxon>Thraustochytrida</taxon>
        <taxon>Thraustochytriidae</taxon>
        <taxon>Hondaea</taxon>
    </lineage>
</organism>
<dbReference type="InParanoid" id="A0A2R5GFY1"/>
<evidence type="ECO:0000313" key="4">
    <source>
        <dbReference type="Proteomes" id="UP000241890"/>
    </source>
</evidence>
<dbReference type="EMBL" id="BEYU01000032">
    <property type="protein sequence ID" value="GBG27553.1"/>
    <property type="molecule type" value="Genomic_DNA"/>
</dbReference>
<dbReference type="InterPro" id="IPR029016">
    <property type="entry name" value="GAF-like_dom_sf"/>
</dbReference>
<feature type="region of interest" description="Disordered" evidence="2">
    <location>
        <begin position="1510"/>
        <end position="1549"/>
    </location>
</feature>
<evidence type="ECO:0000256" key="1">
    <source>
        <dbReference type="SAM" id="Coils"/>
    </source>
</evidence>
<proteinExistence type="predicted"/>
<protein>
    <submittedName>
        <fullName evidence="3">Uncharacterized protein</fullName>
    </submittedName>
</protein>
<feature type="coiled-coil region" evidence="1">
    <location>
        <begin position="498"/>
        <end position="525"/>
    </location>
</feature>